<proteinExistence type="inferred from homology"/>
<keyword evidence="9" id="KW-1185">Reference proteome</keyword>
<accession>A0A4R1Q512</accession>
<evidence type="ECO:0000256" key="6">
    <source>
        <dbReference type="SAM" id="MobiDB-lite"/>
    </source>
</evidence>
<dbReference type="Gene3D" id="3.30.1360.40">
    <property type="match status" value="1"/>
</dbReference>
<dbReference type="CDD" id="cd00520">
    <property type="entry name" value="RRF"/>
    <property type="match status" value="1"/>
</dbReference>
<dbReference type="AlphaFoldDB" id="A0A4R1Q512"/>
<dbReference type="FunFam" id="1.10.132.20:FF:000001">
    <property type="entry name" value="Ribosome-recycling factor"/>
    <property type="match status" value="1"/>
</dbReference>
<dbReference type="OrthoDB" id="9804006at2"/>
<evidence type="ECO:0000313" key="9">
    <source>
        <dbReference type="Proteomes" id="UP000295063"/>
    </source>
</evidence>
<evidence type="ECO:0000259" key="7">
    <source>
        <dbReference type="Pfam" id="PF01765"/>
    </source>
</evidence>
<comment type="function">
    <text evidence="5">Responsible for the release of ribosomes from messenger RNA at the termination of protein biosynthesis. May increase the efficiency of translation by recycling ribosomes from one round of translation to another.</text>
</comment>
<evidence type="ECO:0000256" key="1">
    <source>
        <dbReference type="ARBA" id="ARBA00004496"/>
    </source>
</evidence>
<evidence type="ECO:0000256" key="3">
    <source>
        <dbReference type="ARBA" id="ARBA00022490"/>
    </source>
</evidence>
<dbReference type="EMBL" id="SLUI01000001">
    <property type="protein sequence ID" value="TCL40122.1"/>
    <property type="molecule type" value="Genomic_DNA"/>
</dbReference>
<dbReference type="InterPro" id="IPR036191">
    <property type="entry name" value="RRF_sf"/>
</dbReference>
<evidence type="ECO:0000256" key="4">
    <source>
        <dbReference type="ARBA" id="ARBA00022917"/>
    </source>
</evidence>
<dbReference type="InterPro" id="IPR002661">
    <property type="entry name" value="Ribosome_recyc_fac"/>
</dbReference>
<evidence type="ECO:0000313" key="8">
    <source>
        <dbReference type="EMBL" id="TCL40122.1"/>
    </source>
</evidence>
<dbReference type="GO" id="GO:0043023">
    <property type="term" value="F:ribosomal large subunit binding"/>
    <property type="evidence" value="ECO:0007669"/>
    <property type="project" value="TreeGrafter"/>
</dbReference>
<gene>
    <name evidence="5" type="primary">frr</name>
    <name evidence="8" type="ORF">EV210_101323</name>
</gene>
<dbReference type="HAMAP" id="MF_00040">
    <property type="entry name" value="RRF"/>
    <property type="match status" value="1"/>
</dbReference>
<dbReference type="Pfam" id="PF01765">
    <property type="entry name" value="RRF"/>
    <property type="match status" value="1"/>
</dbReference>
<dbReference type="Gene3D" id="1.10.132.20">
    <property type="entry name" value="Ribosome-recycling factor"/>
    <property type="match status" value="1"/>
</dbReference>
<comment type="caution">
    <text evidence="8">The sequence shown here is derived from an EMBL/GenBank/DDBJ whole genome shotgun (WGS) entry which is preliminary data.</text>
</comment>
<organism evidence="8 9">
    <name type="scientific">Anaerospora hongkongensis</name>
    <dbReference type="NCBI Taxonomy" id="244830"/>
    <lineage>
        <taxon>Bacteria</taxon>
        <taxon>Bacillati</taxon>
        <taxon>Bacillota</taxon>
        <taxon>Negativicutes</taxon>
        <taxon>Selenomonadales</taxon>
        <taxon>Sporomusaceae</taxon>
        <taxon>Anaerospora</taxon>
    </lineage>
</organism>
<dbReference type="PANTHER" id="PTHR20982:SF3">
    <property type="entry name" value="MITOCHONDRIAL RIBOSOME RECYCLING FACTOR PSEUDO 1"/>
    <property type="match status" value="1"/>
</dbReference>
<evidence type="ECO:0000256" key="2">
    <source>
        <dbReference type="ARBA" id="ARBA00005912"/>
    </source>
</evidence>
<name>A0A4R1Q512_9FIRM</name>
<dbReference type="PANTHER" id="PTHR20982">
    <property type="entry name" value="RIBOSOME RECYCLING FACTOR"/>
    <property type="match status" value="1"/>
</dbReference>
<dbReference type="GO" id="GO:0005737">
    <property type="term" value="C:cytoplasm"/>
    <property type="evidence" value="ECO:0007669"/>
    <property type="project" value="UniProtKB-SubCell"/>
</dbReference>
<dbReference type="GO" id="GO:0006415">
    <property type="term" value="P:translational termination"/>
    <property type="evidence" value="ECO:0007669"/>
    <property type="project" value="UniProtKB-UniRule"/>
</dbReference>
<dbReference type="Proteomes" id="UP000295063">
    <property type="component" value="Unassembled WGS sequence"/>
</dbReference>
<sequence>MTVKEIQTLHEDKMRKAIEALRKECASIRTGRATPSLLDKIMVDYYGTPSPVNQVANISVPEPRTIIIQPWEKNMLAPIEKSIQKSDLGLSPNSDGSVIRLNIPQLTQERRTELVKMVHKKAEDSRVAVRNLRRDANDAIKKLEKDKTISEDEAKKSQDDMQKLTDKYIKEVDTVMAAKEKEIMEV</sequence>
<keyword evidence="4 5" id="KW-0648">Protein biosynthesis</keyword>
<comment type="subcellular location">
    <subcellularLocation>
        <location evidence="1 5">Cytoplasm</location>
    </subcellularLocation>
</comment>
<dbReference type="InterPro" id="IPR023584">
    <property type="entry name" value="Ribosome_recyc_fac_dom"/>
</dbReference>
<protein>
    <recommendedName>
        <fullName evidence="5">Ribosome-recycling factor</fullName>
        <shortName evidence="5">RRF</shortName>
    </recommendedName>
    <alternativeName>
        <fullName evidence="5">Ribosome-releasing factor</fullName>
    </alternativeName>
</protein>
<feature type="domain" description="Ribosome recycling factor" evidence="7">
    <location>
        <begin position="21"/>
        <end position="184"/>
    </location>
</feature>
<feature type="region of interest" description="Disordered" evidence="6">
    <location>
        <begin position="142"/>
        <end position="162"/>
    </location>
</feature>
<comment type="similarity">
    <text evidence="2 5">Belongs to the RRF family.</text>
</comment>
<dbReference type="FunFam" id="3.30.1360.40:FF:000001">
    <property type="entry name" value="Ribosome-recycling factor"/>
    <property type="match status" value="1"/>
</dbReference>
<keyword evidence="3 5" id="KW-0963">Cytoplasm</keyword>
<dbReference type="NCBIfam" id="TIGR00496">
    <property type="entry name" value="frr"/>
    <property type="match status" value="1"/>
</dbReference>
<reference evidence="8 9" key="1">
    <citation type="submission" date="2019-03" db="EMBL/GenBank/DDBJ databases">
        <title>Genomic Encyclopedia of Type Strains, Phase IV (KMG-IV): sequencing the most valuable type-strain genomes for metagenomic binning, comparative biology and taxonomic classification.</title>
        <authorList>
            <person name="Goeker M."/>
        </authorList>
    </citation>
    <scope>NUCLEOTIDE SEQUENCE [LARGE SCALE GENOMIC DNA]</scope>
    <source>
        <strain evidence="8 9">DSM 15969</strain>
    </source>
</reference>
<dbReference type="RefSeq" id="WP_132074527.1">
    <property type="nucleotide sequence ID" value="NZ_DAIMLW010000520.1"/>
</dbReference>
<dbReference type="SUPFAM" id="SSF55194">
    <property type="entry name" value="Ribosome recycling factor, RRF"/>
    <property type="match status" value="1"/>
</dbReference>
<evidence type="ECO:0000256" key="5">
    <source>
        <dbReference type="HAMAP-Rule" id="MF_00040"/>
    </source>
</evidence>